<accession>A0A5B7GSA6</accession>
<evidence type="ECO:0000313" key="2">
    <source>
        <dbReference type="EMBL" id="MPC60473.1"/>
    </source>
</evidence>
<comment type="caution">
    <text evidence="2">The sequence shown here is derived from an EMBL/GenBank/DDBJ whole genome shotgun (WGS) entry which is preliminary data.</text>
</comment>
<keyword evidence="1" id="KW-1133">Transmembrane helix</keyword>
<keyword evidence="1" id="KW-0472">Membrane</keyword>
<dbReference type="EMBL" id="VSRR010017561">
    <property type="protein sequence ID" value="MPC60473.1"/>
    <property type="molecule type" value="Genomic_DNA"/>
</dbReference>
<evidence type="ECO:0000256" key="1">
    <source>
        <dbReference type="SAM" id="Phobius"/>
    </source>
</evidence>
<dbReference type="AlphaFoldDB" id="A0A5B7GSA6"/>
<name>A0A5B7GSA6_PORTR</name>
<protein>
    <submittedName>
        <fullName evidence="2">Uncharacterized protein</fullName>
    </submittedName>
</protein>
<keyword evidence="1" id="KW-0812">Transmembrane</keyword>
<reference evidence="2 3" key="1">
    <citation type="submission" date="2019-05" db="EMBL/GenBank/DDBJ databases">
        <title>Another draft genome of Portunus trituberculatus and its Hox gene families provides insights of decapod evolution.</title>
        <authorList>
            <person name="Jeong J.-H."/>
            <person name="Song I."/>
            <person name="Kim S."/>
            <person name="Choi T."/>
            <person name="Kim D."/>
            <person name="Ryu S."/>
            <person name="Kim W."/>
        </authorList>
    </citation>
    <scope>NUCLEOTIDE SEQUENCE [LARGE SCALE GENOMIC DNA]</scope>
    <source>
        <tissue evidence="2">Muscle</tissue>
    </source>
</reference>
<keyword evidence="3" id="KW-1185">Reference proteome</keyword>
<gene>
    <name evidence="2" type="ORF">E2C01_054518</name>
</gene>
<sequence>MKAEVDRQQSEKNCRFGWSAALTAPHTTNRLPCPVAVPIAITITLSLVPVFAHLSPVIIK</sequence>
<proteinExistence type="predicted"/>
<dbReference type="Proteomes" id="UP000324222">
    <property type="component" value="Unassembled WGS sequence"/>
</dbReference>
<organism evidence="2 3">
    <name type="scientific">Portunus trituberculatus</name>
    <name type="common">Swimming crab</name>
    <name type="synonym">Neptunus trituberculatus</name>
    <dbReference type="NCBI Taxonomy" id="210409"/>
    <lineage>
        <taxon>Eukaryota</taxon>
        <taxon>Metazoa</taxon>
        <taxon>Ecdysozoa</taxon>
        <taxon>Arthropoda</taxon>
        <taxon>Crustacea</taxon>
        <taxon>Multicrustacea</taxon>
        <taxon>Malacostraca</taxon>
        <taxon>Eumalacostraca</taxon>
        <taxon>Eucarida</taxon>
        <taxon>Decapoda</taxon>
        <taxon>Pleocyemata</taxon>
        <taxon>Brachyura</taxon>
        <taxon>Eubrachyura</taxon>
        <taxon>Portunoidea</taxon>
        <taxon>Portunidae</taxon>
        <taxon>Portuninae</taxon>
        <taxon>Portunus</taxon>
    </lineage>
</organism>
<feature type="transmembrane region" description="Helical" evidence="1">
    <location>
        <begin position="35"/>
        <end position="59"/>
    </location>
</feature>
<evidence type="ECO:0000313" key="3">
    <source>
        <dbReference type="Proteomes" id="UP000324222"/>
    </source>
</evidence>